<dbReference type="EMBL" id="CP022129">
    <property type="protein sequence ID" value="ASF46992.1"/>
    <property type="molecule type" value="Genomic_DNA"/>
</dbReference>
<dbReference type="Gene3D" id="3.90.1720.10">
    <property type="entry name" value="endopeptidase domain like (from Nostoc punctiforme)"/>
    <property type="match status" value="1"/>
</dbReference>
<dbReference type="OrthoDB" id="6058745at2"/>
<reference evidence="6 7" key="1">
    <citation type="submission" date="2017-06" db="EMBL/GenBank/DDBJ databases">
        <title>Genome Sequencing of the methanotroph Methylovulum psychrotolerants str. HV10-M2 isolated from a high-altitude environment.</title>
        <authorList>
            <person name="Mateos-Rivera A."/>
        </authorList>
    </citation>
    <scope>NUCLEOTIDE SEQUENCE [LARGE SCALE GENOMIC DNA]</scope>
    <source>
        <strain evidence="6 7">HV10_M2</strain>
    </source>
</reference>
<evidence type="ECO:0000256" key="2">
    <source>
        <dbReference type="ARBA" id="ARBA00022670"/>
    </source>
</evidence>
<dbReference type="Proteomes" id="UP000197019">
    <property type="component" value="Chromosome"/>
</dbReference>
<dbReference type="KEGG" id="mpsy:CEK71_13435"/>
<evidence type="ECO:0000256" key="1">
    <source>
        <dbReference type="ARBA" id="ARBA00007074"/>
    </source>
</evidence>
<keyword evidence="7" id="KW-1185">Reference proteome</keyword>
<evidence type="ECO:0000256" key="3">
    <source>
        <dbReference type="ARBA" id="ARBA00022801"/>
    </source>
</evidence>
<evidence type="ECO:0000256" key="4">
    <source>
        <dbReference type="ARBA" id="ARBA00022807"/>
    </source>
</evidence>
<name>A0A1Z4C0E5_9GAMM</name>
<dbReference type="SUPFAM" id="SSF54001">
    <property type="entry name" value="Cysteine proteinases"/>
    <property type="match status" value="1"/>
</dbReference>
<comment type="similarity">
    <text evidence="1">Belongs to the peptidase C40 family.</text>
</comment>
<keyword evidence="3 6" id="KW-0378">Hydrolase</keyword>
<gene>
    <name evidence="6" type="ORF">CEK71_13435</name>
</gene>
<keyword evidence="2" id="KW-0645">Protease</keyword>
<keyword evidence="4" id="KW-0788">Thiol protease</keyword>
<dbReference type="InterPro" id="IPR038765">
    <property type="entry name" value="Papain-like_cys_pep_sf"/>
</dbReference>
<sequence>MSVEQGQRQAVITEAETWLNTPWAHNQAIKGMGVDCGQFPLEVYIACGLIGRESIDDYPIDWALHRNEERYLQIVERYCVRVESPQQADLVVFKYGRTFSHGGIVVDYPKIIHALRGEKAGVVYDNALQADLKRRERAFYSYFAKGQL</sequence>
<evidence type="ECO:0000313" key="6">
    <source>
        <dbReference type="EMBL" id="ASF46992.1"/>
    </source>
</evidence>
<dbReference type="AlphaFoldDB" id="A0A1Z4C0E5"/>
<evidence type="ECO:0000313" key="7">
    <source>
        <dbReference type="Proteomes" id="UP000197019"/>
    </source>
</evidence>
<dbReference type="PROSITE" id="PS51935">
    <property type="entry name" value="NLPC_P60"/>
    <property type="match status" value="1"/>
</dbReference>
<evidence type="ECO:0000259" key="5">
    <source>
        <dbReference type="PROSITE" id="PS51935"/>
    </source>
</evidence>
<protein>
    <submittedName>
        <fullName evidence="6">Hydrolase</fullName>
    </submittedName>
</protein>
<accession>A0A1Z4C0E5</accession>
<dbReference type="GO" id="GO:0006508">
    <property type="term" value="P:proteolysis"/>
    <property type="evidence" value="ECO:0007669"/>
    <property type="project" value="UniProtKB-KW"/>
</dbReference>
<proteinExistence type="inferred from homology"/>
<dbReference type="GO" id="GO:0008234">
    <property type="term" value="F:cysteine-type peptidase activity"/>
    <property type="evidence" value="ECO:0007669"/>
    <property type="project" value="UniProtKB-KW"/>
</dbReference>
<dbReference type="InterPro" id="IPR000064">
    <property type="entry name" value="NLP_P60_dom"/>
</dbReference>
<organism evidence="6 7">
    <name type="scientific">Methylovulum psychrotolerans</name>
    <dbReference type="NCBI Taxonomy" id="1704499"/>
    <lineage>
        <taxon>Bacteria</taxon>
        <taxon>Pseudomonadati</taxon>
        <taxon>Pseudomonadota</taxon>
        <taxon>Gammaproteobacteria</taxon>
        <taxon>Methylococcales</taxon>
        <taxon>Methylococcaceae</taxon>
        <taxon>Methylovulum</taxon>
    </lineage>
</organism>
<dbReference type="RefSeq" id="WP_088619864.1">
    <property type="nucleotide sequence ID" value="NZ_CP022129.1"/>
</dbReference>
<feature type="domain" description="NlpC/P60" evidence="5">
    <location>
        <begin position="5"/>
        <end position="144"/>
    </location>
</feature>